<dbReference type="InterPro" id="IPR004045">
    <property type="entry name" value="Glutathione_S-Trfase_N"/>
</dbReference>
<feature type="domain" description="GST N-terminal" evidence="5">
    <location>
        <begin position="1"/>
        <end position="78"/>
    </location>
</feature>
<dbReference type="Proteomes" id="UP000316270">
    <property type="component" value="Chromosome 15"/>
</dbReference>
<dbReference type="Pfam" id="PF00043">
    <property type="entry name" value="GST_C"/>
    <property type="match status" value="1"/>
</dbReference>
<proteinExistence type="inferred from homology"/>
<dbReference type="InterPro" id="IPR010987">
    <property type="entry name" value="Glutathione-S-Trfase_C-like"/>
</dbReference>
<evidence type="ECO:0000256" key="2">
    <source>
        <dbReference type="ARBA" id="ARBA00012452"/>
    </source>
</evidence>
<comment type="catalytic activity">
    <reaction evidence="4">
        <text>RX + glutathione = an S-substituted glutathione + a halide anion + H(+)</text>
        <dbReference type="Rhea" id="RHEA:16437"/>
        <dbReference type="ChEBI" id="CHEBI:15378"/>
        <dbReference type="ChEBI" id="CHEBI:16042"/>
        <dbReference type="ChEBI" id="CHEBI:17792"/>
        <dbReference type="ChEBI" id="CHEBI:57925"/>
        <dbReference type="ChEBI" id="CHEBI:90779"/>
        <dbReference type="EC" id="2.5.1.18"/>
    </reaction>
</comment>
<protein>
    <recommendedName>
        <fullName evidence="2">glutathione transferase</fullName>
        <ecNumber evidence="2">2.5.1.18</ecNumber>
    </recommendedName>
</protein>
<dbReference type="InterPro" id="IPR036282">
    <property type="entry name" value="Glutathione-S-Trfase_C_sf"/>
</dbReference>
<dbReference type="InterPro" id="IPR040079">
    <property type="entry name" value="Glutathione_S-Trfase"/>
</dbReference>
<dbReference type="PANTHER" id="PTHR44051:SF20">
    <property type="entry name" value="GLUTATHIONE TRANSFERASE 1 (EUROFUNG)"/>
    <property type="match status" value="1"/>
</dbReference>
<name>A0A517LLY4_9PEZI</name>
<organism evidence="7 8">
    <name type="scientific">Venturia effusa</name>
    <dbReference type="NCBI Taxonomy" id="50376"/>
    <lineage>
        <taxon>Eukaryota</taxon>
        <taxon>Fungi</taxon>
        <taxon>Dikarya</taxon>
        <taxon>Ascomycota</taxon>
        <taxon>Pezizomycotina</taxon>
        <taxon>Dothideomycetes</taxon>
        <taxon>Pleosporomycetidae</taxon>
        <taxon>Venturiales</taxon>
        <taxon>Venturiaceae</taxon>
        <taxon>Venturia</taxon>
    </lineage>
</organism>
<dbReference type="InterPro" id="IPR004046">
    <property type="entry name" value="GST_C"/>
</dbReference>
<dbReference type="PROSITE" id="PS50404">
    <property type="entry name" value="GST_NTER"/>
    <property type="match status" value="1"/>
</dbReference>
<dbReference type="STRING" id="50376.A0A517LLY4"/>
<comment type="similarity">
    <text evidence="1">Belongs to the GST superfamily.</text>
</comment>
<dbReference type="InterPro" id="IPR036249">
    <property type="entry name" value="Thioredoxin-like_sf"/>
</dbReference>
<dbReference type="AlphaFoldDB" id="A0A517LLY4"/>
<sequence>MPSYQTWIKVAIVLEGLKVPYDLVVLAGAKDMYTEWYRRIHPQQYVPALVDVKDGKRIVLWDSTSIILYLCTRYDTDNKYGVTGEWNESRAAVINWSFFHACSFFPIAKLWIQLSMRPVGSRNTEMEEHLHHEIRVRYSLLNERLSEKGQDFLADPDRPTVADIINYPLADDETSNRFNVALREWPALEKWSRRMREIEDVKKSYDKLGILKPTIKK</sequence>
<dbReference type="Pfam" id="PF13417">
    <property type="entry name" value="GST_N_3"/>
    <property type="match status" value="1"/>
</dbReference>
<reference evidence="7 8" key="1">
    <citation type="submission" date="2019-07" db="EMBL/GenBank/DDBJ databases">
        <title>Finished genome of Venturia effusa.</title>
        <authorList>
            <person name="Young C.A."/>
            <person name="Cox M.P."/>
            <person name="Ganley A.R.D."/>
            <person name="David W.J."/>
        </authorList>
    </citation>
    <scope>NUCLEOTIDE SEQUENCE [LARGE SCALE GENOMIC DNA]</scope>
    <source>
        <strain evidence="8">albino</strain>
    </source>
</reference>
<dbReference type="PANTHER" id="PTHR44051">
    <property type="entry name" value="GLUTATHIONE S-TRANSFERASE-RELATED"/>
    <property type="match status" value="1"/>
</dbReference>
<dbReference type="SFLD" id="SFLDS00019">
    <property type="entry name" value="Glutathione_Transferase_(cytos"/>
    <property type="match status" value="1"/>
</dbReference>
<dbReference type="Gene3D" id="1.20.1050.130">
    <property type="match status" value="1"/>
</dbReference>
<dbReference type="EC" id="2.5.1.18" evidence="2"/>
<dbReference type="GO" id="GO:0004364">
    <property type="term" value="F:glutathione transferase activity"/>
    <property type="evidence" value="ECO:0007669"/>
    <property type="project" value="UniProtKB-EC"/>
</dbReference>
<dbReference type="SUPFAM" id="SSF52833">
    <property type="entry name" value="Thioredoxin-like"/>
    <property type="match status" value="1"/>
</dbReference>
<dbReference type="EMBL" id="CP042199">
    <property type="protein sequence ID" value="QDS76652.1"/>
    <property type="molecule type" value="Genomic_DNA"/>
</dbReference>
<evidence type="ECO:0000256" key="1">
    <source>
        <dbReference type="ARBA" id="ARBA00007409"/>
    </source>
</evidence>
<keyword evidence="8" id="KW-1185">Reference proteome</keyword>
<evidence type="ECO:0000259" key="5">
    <source>
        <dbReference type="PROSITE" id="PS50404"/>
    </source>
</evidence>
<evidence type="ECO:0000256" key="3">
    <source>
        <dbReference type="ARBA" id="ARBA00022679"/>
    </source>
</evidence>
<evidence type="ECO:0000256" key="4">
    <source>
        <dbReference type="ARBA" id="ARBA00047960"/>
    </source>
</evidence>
<evidence type="ECO:0000313" key="7">
    <source>
        <dbReference type="EMBL" id="QDS76652.1"/>
    </source>
</evidence>
<dbReference type="SUPFAM" id="SSF47616">
    <property type="entry name" value="GST C-terminal domain-like"/>
    <property type="match status" value="1"/>
</dbReference>
<accession>A0A517LLY4</accession>
<keyword evidence="3" id="KW-0808">Transferase</keyword>
<evidence type="ECO:0000313" key="8">
    <source>
        <dbReference type="Proteomes" id="UP000316270"/>
    </source>
</evidence>
<gene>
    <name evidence="7" type="ORF">FKW77_008247</name>
</gene>
<dbReference type="SFLD" id="SFLDG00358">
    <property type="entry name" value="Main_(cytGST)"/>
    <property type="match status" value="1"/>
</dbReference>
<dbReference type="PROSITE" id="PS50405">
    <property type="entry name" value="GST_CTER"/>
    <property type="match status" value="1"/>
</dbReference>
<evidence type="ECO:0000259" key="6">
    <source>
        <dbReference type="PROSITE" id="PS50405"/>
    </source>
</evidence>
<feature type="domain" description="GST C-terminal" evidence="6">
    <location>
        <begin position="86"/>
        <end position="217"/>
    </location>
</feature>
<dbReference type="OrthoDB" id="2789670at2759"/>